<dbReference type="EMBL" id="QGHC01000009">
    <property type="protein sequence ID" value="PWK85303.1"/>
    <property type="molecule type" value="Genomic_DNA"/>
</dbReference>
<protein>
    <submittedName>
        <fullName evidence="2">Uncharacterized protein</fullName>
    </submittedName>
</protein>
<sequence length="436" mass="46798">MPLRPAWPWLTLLVLAPAASGAASPGLAPAAARAYFDEARRQCQADHGRLWDRSLCGPMLLVAPATRQVIASQADAQGRLRAQDGVFVGRLPPEQNLANTALDWAGVRWSEMLWPLPDDAPMRRTLMAHESFHRIQDGLGLPAGDGDNAHLDTLEGRYALQLEWRALDRALAAADEPERRAAVADALAFRAARYARFPAAERNESALERSEGLAEYTGVMVGNDTPAERLAMARKDLALHAGDASFVRSFAYATGPAYGLLLDRYAPGWRRTIAQRAGAPAALLAAALRIDMAAAPIDARAARYGGAALLASERERAAARARRVAAYAARLVAGPVLHLPLKHMKVQFNPTSLVPLGDAGTVYPTIHVSDDWGLIDVDGGALLAGDWTRLTVAAPAGEARGGTLHGEGWTLQLAPGWRLAPGERKGDWTIRREAGE</sequence>
<feature type="chain" id="PRO_5016318988" evidence="1">
    <location>
        <begin position="23"/>
        <end position="436"/>
    </location>
</feature>
<name>A0A316HV43_9GAMM</name>
<evidence type="ECO:0000256" key="1">
    <source>
        <dbReference type="SAM" id="SignalP"/>
    </source>
</evidence>
<comment type="caution">
    <text evidence="2">The sequence shown here is derived from an EMBL/GenBank/DDBJ whole genome shotgun (WGS) entry which is preliminary data.</text>
</comment>
<dbReference type="Proteomes" id="UP000245812">
    <property type="component" value="Unassembled WGS sequence"/>
</dbReference>
<keyword evidence="1" id="KW-0732">Signal</keyword>
<gene>
    <name evidence="2" type="ORF">C7456_10977</name>
</gene>
<accession>A0A316HV43</accession>
<feature type="signal peptide" evidence="1">
    <location>
        <begin position="1"/>
        <end position="22"/>
    </location>
</feature>
<evidence type="ECO:0000313" key="3">
    <source>
        <dbReference type="Proteomes" id="UP000245812"/>
    </source>
</evidence>
<dbReference type="RefSeq" id="WP_245889861.1">
    <property type="nucleotide sequence ID" value="NZ_MSZV01000052.1"/>
</dbReference>
<proteinExistence type="predicted"/>
<dbReference type="AlphaFoldDB" id="A0A316HV43"/>
<organism evidence="2 3">
    <name type="scientific">Fulvimonas soli</name>
    <dbReference type="NCBI Taxonomy" id="155197"/>
    <lineage>
        <taxon>Bacteria</taxon>
        <taxon>Pseudomonadati</taxon>
        <taxon>Pseudomonadota</taxon>
        <taxon>Gammaproteobacteria</taxon>
        <taxon>Lysobacterales</taxon>
        <taxon>Rhodanobacteraceae</taxon>
        <taxon>Fulvimonas</taxon>
    </lineage>
</organism>
<evidence type="ECO:0000313" key="2">
    <source>
        <dbReference type="EMBL" id="PWK85303.1"/>
    </source>
</evidence>
<reference evidence="2 3" key="1">
    <citation type="submission" date="2018-05" db="EMBL/GenBank/DDBJ databases">
        <title>Genomic Encyclopedia of Type Strains, Phase IV (KMG-IV): sequencing the most valuable type-strain genomes for metagenomic binning, comparative biology and taxonomic classification.</title>
        <authorList>
            <person name="Goeker M."/>
        </authorList>
    </citation>
    <scope>NUCLEOTIDE SEQUENCE [LARGE SCALE GENOMIC DNA]</scope>
    <source>
        <strain evidence="2 3">DSM 14263</strain>
    </source>
</reference>
<keyword evidence="3" id="KW-1185">Reference proteome</keyword>